<keyword evidence="3" id="KW-1185">Reference proteome</keyword>
<dbReference type="Pfam" id="PF13539">
    <property type="entry name" value="Peptidase_M15_4"/>
    <property type="match status" value="1"/>
</dbReference>
<reference evidence="2 3" key="1">
    <citation type="submission" date="2020-05" db="EMBL/GenBank/DDBJ databases">
        <title>Complete genome sequence of Deefgea sp. D17.</title>
        <authorList>
            <person name="Bae J.-W."/>
            <person name="Han J.E."/>
        </authorList>
    </citation>
    <scope>NUCLEOTIDE SEQUENCE [LARGE SCALE GENOMIC DNA]</scope>
    <source>
        <strain evidence="2 3">D17</strain>
    </source>
</reference>
<dbReference type="InterPro" id="IPR009045">
    <property type="entry name" value="Zn_M74/Hedgehog-like"/>
</dbReference>
<dbReference type="EMBL" id="CP054143">
    <property type="protein sequence ID" value="QKJ68010.1"/>
    <property type="molecule type" value="Genomic_DNA"/>
</dbReference>
<dbReference type="CDD" id="cd14845">
    <property type="entry name" value="L-Ala-D-Glu_peptidase_like"/>
    <property type="match status" value="1"/>
</dbReference>
<dbReference type="Proteomes" id="UP000504844">
    <property type="component" value="Chromosome"/>
</dbReference>
<name>A0A6M8SXQ9_9NEIS</name>
<dbReference type="InterPro" id="IPR039561">
    <property type="entry name" value="Peptidase_M15C"/>
</dbReference>
<dbReference type="KEGG" id="dee:HQN60_15485"/>
<dbReference type="Gene3D" id="3.30.1380.10">
    <property type="match status" value="1"/>
</dbReference>
<dbReference type="GO" id="GO:0008233">
    <property type="term" value="F:peptidase activity"/>
    <property type="evidence" value="ECO:0007669"/>
    <property type="project" value="InterPro"/>
</dbReference>
<feature type="domain" description="Peptidase M15C" evidence="1">
    <location>
        <begin position="81"/>
        <end position="136"/>
    </location>
</feature>
<dbReference type="RefSeq" id="WP_173534511.1">
    <property type="nucleotide sequence ID" value="NZ_CP054143.1"/>
</dbReference>
<evidence type="ECO:0000313" key="2">
    <source>
        <dbReference type="EMBL" id="QKJ68010.1"/>
    </source>
</evidence>
<accession>A0A6M8SXQ9</accession>
<dbReference type="SUPFAM" id="SSF55166">
    <property type="entry name" value="Hedgehog/DD-peptidase"/>
    <property type="match status" value="1"/>
</dbReference>
<evidence type="ECO:0000313" key="3">
    <source>
        <dbReference type="Proteomes" id="UP000504844"/>
    </source>
</evidence>
<sequence length="144" mass="16150">MSSRDLKDLHVSIRVLAEQLVAEANAALQQQNPALAVRLVCTWRPQSEQNALYAQGRTKPGRKVTWVTHSAHNTDLADTAHGDAEALDVGVFENGKYLQGNTARELAFYLCLGPIGERLGLAWGGRWKTPDYPHFERKKWRTAR</sequence>
<organism evidence="2 3">
    <name type="scientific">Deefgea piscis</name>
    <dbReference type="NCBI Taxonomy" id="2739061"/>
    <lineage>
        <taxon>Bacteria</taxon>
        <taxon>Pseudomonadati</taxon>
        <taxon>Pseudomonadota</taxon>
        <taxon>Betaproteobacteria</taxon>
        <taxon>Neisseriales</taxon>
        <taxon>Chitinibacteraceae</taxon>
        <taxon>Deefgea</taxon>
    </lineage>
</organism>
<evidence type="ECO:0000259" key="1">
    <source>
        <dbReference type="Pfam" id="PF13539"/>
    </source>
</evidence>
<gene>
    <name evidence="2" type="ORF">HQN60_15485</name>
</gene>
<dbReference type="AlphaFoldDB" id="A0A6M8SXQ9"/>
<proteinExistence type="predicted"/>
<protein>
    <submittedName>
        <fullName evidence="2">M15 family metallopeptidase</fullName>
    </submittedName>
</protein>